<name>A0A2H6K7T6_9APIC</name>
<dbReference type="GeneID" id="39872833"/>
<dbReference type="Proteomes" id="UP000236319">
    <property type="component" value="Unassembled WGS sequence"/>
</dbReference>
<keyword evidence="3" id="KW-1185">Reference proteome</keyword>
<gene>
    <name evidence="2" type="ORF">BOVATA_005560</name>
</gene>
<protein>
    <submittedName>
        <fullName evidence="2">Amidohydrolase 3, putative</fullName>
    </submittedName>
</protein>
<sequence>MIRTDFCAAGKFTDHGDDKVEPVDVHHLRWVTCDSVPTNRENGQEAYAQQPSGHCEHVLHCVLVGLGGADVEEQRPHYVGAEHHQSADEVRGSVKQENGSGDEIRDKP</sequence>
<dbReference type="GO" id="GO:0016787">
    <property type="term" value="F:hydrolase activity"/>
    <property type="evidence" value="ECO:0007669"/>
    <property type="project" value="UniProtKB-KW"/>
</dbReference>
<reference evidence="2 3" key="1">
    <citation type="journal article" date="2017" name="BMC Genomics">
        <title>Whole-genome assembly of Babesia ovata and comparative genomics between closely related pathogens.</title>
        <authorList>
            <person name="Yamagishi J."/>
            <person name="Asada M."/>
            <person name="Hakimi H."/>
            <person name="Tanaka T.Q."/>
            <person name="Sugimoto C."/>
            <person name="Kawazu S."/>
        </authorList>
    </citation>
    <scope>NUCLEOTIDE SEQUENCE [LARGE SCALE GENOMIC DNA]</scope>
    <source>
        <strain evidence="2 3">Miyake</strain>
    </source>
</reference>
<comment type="caution">
    <text evidence="2">The sequence shown here is derived from an EMBL/GenBank/DDBJ whole genome shotgun (WGS) entry which is preliminary data.</text>
</comment>
<feature type="region of interest" description="Disordered" evidence="1">
    <location>
        <begin position="74"/>
        <end position="108"/>
    </location>
</feature>
<dbReference type="EMBL" id="BDSA01000001">
    <property type="protein sequence ID" value="GBE59063.1"/>
    <property type="molecule type" value="Genomic_DNA"/>
</dbReference>
<keyword evidence="2" id="KW-0378">Hydrolase</keyword>
<evidence type="ECO:0000313" key="3">
    <source>
        <dbReference type="Proteomes" id="UP000236319"/>
    </source>
</evidence>
<evidence type="ECO:0000313" key="2">
    <source>
        <dbReference type="EMBL" id="GBE59063.1"/>
    </source>
</evidence>
<dbReference type="RefSeq" id="XP_028865306.1">
    <property type="nucleotide sequence ID" value="XM_029009473.1"/>
</dbReference>
<organism evidence="2 3">
    <name type="scientific">Babesia ovata</name>
    <dbReference type="NCBI Taxonomy" id="189622"/>
    <lineage>
        <taxon>Eukaryota</taxon>
        <taxon>Sar</taxon>
        <taxon>Alveolata</taxon>
        <taxon>Apicomplexa</taxon>
        <taxon>Aconoidasida</taxon>
        <taxon>Piroplasmida</taxon>
        <taxon>Babesiidae</taxon>
        <taxon>Babesia</taxon>
    </lineage>
</organism>
<dbReference type="AlphaFoldDB" id="A0A2H6K7T6"/>
<proteinExistence type="predicted"/>
<accession>A0A2H6K7T6</accession>
<dbReference type="VEuPathDB" id="PiroplasmaDB:BOVATA_005560"/>
<evidence type="ECO:0000256" key="1">
    <source>
        <dbReference type="SAM" id="MobiDB-lite"/>
    </source>
</evidence>
<feature type="compositionally biased region" description="Basic and acidic residues" evidence="1">
    <location>
        <begin position="74"/>
        <end position="94"/>
    </location>
</feature>